<dbReference type="InterPro" id="IPR011990">
    <property type="entry name" value="TPR-like_helical_dom_sf"/>
</dbReference>
<dbReference type="EMBL" id="JBHULE010000035">
    <property type="protein sequence ID" value="MFD2565468.1"/>
    <property type="molecule type" value="Genomic_DNA"/>
</dbReference>
<dbReference type="SMART" id="SM00028">
    <property type="entry name" value="TPR"/>
    <property type="match status" value="4"/>
</dbReference>
<reference evidence="4" key="1">
    <citation type="journal article" date="2019" name="Int. J. Syst. Evol. Microbiol.">
        <title>The Global Catalogue of Microorganisms (GCM) 10K type strain sequencing project: providing services to taxonomists for standard genome sequencing and annotation.</title>
        <authorList>
            <consortium name="The Broad Institute Genomics Platform"/>
            <consortium name="The Broad Institute Genome Sequencing Center for Infectious Disease"/>
            <person name="Wu L."/>
            <person name="Ma J."/>
        </authorList>
    </citation>
    <scope>NUCLEOTIDE SEQUENCE [LARGE SCALE GENOMIC DNA]</scope>
    <source>
        <strain evidence="4">KCTC 52274</strain>
    </source>
</reference>
<dbReference type="SUPFAM" id="SSF48452">
    <property type="entry name" value="TPR-like"/>
    <property type="match status" value="2"/>
</dbReference>
<dbReference type="PANTHER" id="PTHR44858:SF1">
    <property type="entry name" value="UDP-N-ACETYLGLUCOSAMINE--PEPTIDE N-ACETYLGLUCOSAMINYLTRANSFERASE SPINDLY-RELATED"/>
    <property type="match status" value="1"/>
</dbReference>
<sequence length="277" mass="32314">MEKSFAYILNCILFIIFCSCQETKKQDFENLTAEERVLRTKELEYQRGFHYQASSFRQAYTDSLIALNPENASYYQGKSIGHSKIGDYHISFPLLEKAMKLDPKETLYYTSWLMTDLYKDYDRAIEYLNRYDDYTPGQVDYAWGNNVNFLKGEVLQALGRHEEAIAEFTKAINEEGMEYIDPSAFPYRGISYTALKKYKKAIADFDLGIKVYDKSSLSHYYKGIALLEIGKKNEALVHIEKAKELVSKGFKKSDPYKEVYNEIYLMQIEDKLREIGK</sequence>
<dbReference type="Proteomes" id="UP001597319">
    <property type="component" value="Unassembled WGS sequence"/>
</dbReference>
<dbReference type="RefSeq" id="WP_378295279.1">
    <property type="nucleotide sequence ID" value="NZ_JBHULE010000035.1"/>
</dbReference>
<organism evidence="3 4">
    <name type="scientific">Aquimarina rubra</name>
    <dbReference type="NCBI Taxonomy" id="1920033"/>
    <lineage>
        <taxon>Bacteria</taxon>
        <taxon>Pseudomonadati</taxon>
        <taxon>Bacteroidota</taxon>
        <taxon>Flavobacteriia</taxon>
        <taxon>Flavobacteriales</taxon>
        <taxon>Flavobacteriaceae</taxon>
        <taxon>Aquimarina</taxon>
    </lineage>
</organism>
<dbReference type="PANTHER" id="PTHR44858">
    <property type="entry name" value="TETRATRICOPEPTIDE REPEAT PROTEIN 6"/>
    <property type="match status" value="1"/>
</dbReference>
<evidence type="ECO:0000313" key="4">
    <source>
        <dbReference type="Proteomes" id="UP001597319"/>
    </source>
</evidence>
<gene>
    <name evidence="3" type="ORF">ACFSR1_22505</name>
</gene>
<dbReference type="InterPro" id="IPR019734">
    <property type="entry name" value="TPR_rpt"/>
</dbReference>
<proteinExistence type="predicted"/>
<name>A0ABW5LNG9_9FLAO</name>
<dbReference type="InterPro" id="IPR050498">
    <property type="entry name" value="Ycf3"/>
</dbReference>
<keyword evidence="4" id="KW-1185">Reference proteome</keyword>
<evidence type="ECO:0000313" key="3">
    <source>
        <dbReference type="EMBL" id="MFD2565468.1"/>
    </source>
</evidence>
<evidence type="ECO:0000256" key="2">
    <source>
        <dbReference type="ARBA" id="ARBA00022803"/>
    </source>
</evidence>
<dbReference type="Gene3D" id="1.25.40.10">
    <property type="entry name" value="Tetratricopeptide repeat domain"/>
    <property type="match status" value="2"/>
</dbReference>
<keyword evidence="2" id="KW-0802">TPR repeat</keyword>
<dbReference type="Pfam" id="PF13181">
    <property type="entry name" value="TPR_8"/>
    <property type="match status" value="1"/>
</dbReference>
<comment type="caution">
    <text evidence="3">The sequence shown here is derived from an EMBL/GenBank/DDBJ whole genome shotgun (WGS) entry which is preliminary data.</text>
</comment>
<dbReference type="PROSITE" id="PS51257">
    <property type="entry name" value="PROKAR_LIPOPROTEIN"/>
    <property type="match status" value="1"/>
</dbReference>
<evidence type="ECO:0000256" key="1">
    <source>
        <dbReference type="ARBA" id="ARBA00022737"/>
    </source>
</evidence>
<protein>
    <submittedName>
        <fullName evidence="3">Tetratricopeptide repeat protein</fullName>
    </submittedName>
</protein>
<keyword evidence="1" id="KW-0677">Repeat</keyword>
<accession>A0ABW5LNG9</accession>